<dbReference type="OrthoDB" id="75923at2759"/>
<dbReference type="Pfam" id="PF02536">
    <property type="entry name" value="mTERF"/>
    <property type="match status" value="1"/>
</dbReference>
<keyword evidence="2" id="KW-0809">Transit peptide</keyword>
<evidence type="ECO:0000313" key="4">
    <source>
        <dbReference type="Proteomes" id="UP000324832"/>
    </source>
</evidence>
<dbReference type="SMART" id="SM00733">
    <property type="entry name" value="Mterf"/>
    <property type="match status" value="3"/>
</dbReference>
<evidence type="ECO:0000256" key="1">
    <source>
        <dbReference type="ARBA" id="ARBA00007692"/>
    </source>
</evidence>
<gene>
    <name evidence="3" type="ORF">LSINAPIS_LOCUS15295</name>
</gene>
<protein>
    <recommendedName>
        <fullName evidence="5">Transcription termination factor, mitochondrial</fullName>
    </recommendedName>
</protein>
<proteinExistence type="inferred from homology"/>
<sequence>MLLNFWSKVGSRALFENKIKYYVNIPYLSSNLFNKILCTLDNFKRHKKTHENNPKQCMKTDKEYQSKFDIVSKINLKSQLHAAPFLKLPIHTLLQIYKTTKADEKNGLCENRLYYIASRLNCPPSMLSERVARRTFIYSLSFDWIENSLNVLLELGVTGDRIIRDLWVLKYQHTTIRNRLQKIKDQGIKRLYPWMVRCSEDVLHRYIELFQETKSILGDDKRTIEYIAKRLNTTEDVVEDMYSKVPGFETIRVTKVKSFIDFLIEEGYTVEDIISRPRVFAASQKTVKQRLDKLRELGMTQINLNVLCRSRKDFKRYCESIEASYRE</sequence>
<dbReference type="EMBL" id="FZQP02007026">
    <property type="protein sequence ID" value="VVD05833.1"/>
    <property type="molecule type" value="Genomic_DNA"/>
</dbReference>
<evidence type="ECO:0008006" key="5">
    <source>
        <dbReference type="Google" id="ProtNLM"/>
    </source>
</evidence>
<accession>A0A5E4R9G4</accession>
<reference evidence="3 4" key="1">
    <citation type="submission" date="2017-07" db="EMBL/GenBank/DDBJ databases">
        <authorList>
            <person name="Talla V."/>
            <person name="Backstrom N."/>
        </authorList>
    </citation>
    <scope>NUCLEOTIDE SEQUENCE [LARGE SCALE GENOMIC DNA]</scope>
</reference>
<dbReference type="GO" id="GO:0006393">
    <property type="term" value="P:termination of mitochondrial transcription"/>
    <property type="evidence" value="ECO:0007669"/>
    <property type="project" value="TreeGrafter"/>
</dbReference>
<dbReference type="Proteomes" id="UP000324832">
    <property type="component" value="Unassembled WGS sequence"/>
</dbReference>
<dbReference type="AlphaFoldDB" id="A0A5E4R9G4"/>
<keyword evidence="4" id="KW-1185">Reference proteome</keyword>
<comment type="similarity">
    <text evidence="1">Belongs to the mTERF family.</text>
</comment>
<dbReference type="PANTHER" id="PTHR15437">
    <property type="entry name" value="TRANSCRIPTION TERMINATION FACTOR, MITOCHONDRIAL"/>
    <property type="match status" value="1"/>
</dbReference>
<dbReference type="PANTHER" id="PTHR15437:SF6">
    <property type="entry name" value="TRANSCRIPTION TERMINATION FACTOR, MITOCHONDRIAL"/>
    <property type="match status" value="1"/>
</dbReference>
<evidence type="ECO:0000313" key="3">
    <source>
        <dbReference type="EMBL" id="VVD05833.1"/>
    </source>
</evidence>
<dbReference type="InterPro" id="IPR038538">
    <property type="entry name" value="MTERF_sf"/>
</dbReference>
<dbReference type="GO" id="GO:0005759">
    <property type="term" value="C:mitochondrial matrix"/>
    <property type="evidence" value="ECO:0007669"/>
    <property type="project" value="TreeGrafter"/>
</dbReference>
<name>A0A5E4R9G4_9NEOP</name>
<organism evidence="3 4">
    <name type="scientific">Leptidea sinapis</name>
    <dbReference type="NCBI Taxonomy" id="189913"/>
    <lineage>
        <taxon>Eukaryota</taxon>
        <taxon>Metazoa</taxon>
        <taxon>Ecdysozoa</taxon>
        <taxon>Arthropoda</taxon>
        <taxon>Hexapoda</taxon>
        <taxon>Insecta</taxon>
        <taxon>Pterygota</taxon>
        <taxon>Neoptera</taxon>
        <taxon>Endopterygota</taxon>
        <taxon>Lepidoptera</taxon>
        <taxon>Glossata</taxon>
        <taxon>Ditrysia</taxon>
        <taxon>Papilionoidea</taxon>
        <taxon>Pieridae</taxon>
        <taxon>Dismorphiinae</taxon>
        <taxon>Leptidea</taxon>
    </lineage>
</organism>
<dbReference type="Gene3D" id="1.25.70.10">
    <property type="entry name" value="Transcription termination factor 3, mitochondrial"/>
    <property type="match status" value="1"/>
</dbReference>
<evidence type="ECO:0000256" key="2">
    <source>
        <dbReference type="ARBA" id="ARBA00022946"/>
    </source>
</evidence>
<dbReference type="InterPro" id="IPR003690">
    <property type="entry name" value="MTERF"/>
</dbReference>
<dbReference type="GO" id="GO:0003676">
    <property type="term" value="F:nucleic acid binding"/>
    <property type="evidence" value="ECO:0007669"/>
    <property type="project" value="InterPro"/>
</dbReference>